<dbReference type="Proteomes" id="UP001194696">
    <property type="component" value="Unassembled WGS sequence"/>
</dbReference>
<proteinExistence type="predicted"/>
<keyword evidence="1" id="KW-0732">Signal</keyword>
<accession>A0ABQ7K423</accession>
<evidence type="ECO:0000256" key="1">
    <source>
        <dbReference type="SAM" id="SignalP"/>
    </source>
</evidence>
<gene>
    <name evidence="2" type="ORF">BGZ96_006278</name>
</gene>
<protein>
    <submittedName>
        <fullName evidence="2">Uncharacterized protein</fullName>
    </submittedName>
</protein>
<organism evidence="2 3">
    <name type="scientific">Linnemannia gamsii</name>
    <dbReference type="NCBI Taxonomy" id="64522"/>
    <lineage>
        <taxon>Eukaryota</taxon>
        <taxon>Fungi</taxon>
        <taxon>Fungi incertae sedis</taxon>
        <taxon>Mucoromycota</taxon>
        <taxon>Mortierellomycotina</taxon>
        <taxon>Mortierellomycetes</taxon>
        <taxon>Mortierellales</taxon>
        <taxon>Mortierellaceae</taxon>
        <taxon>Linnemannia</taxon>
    </lineage>
</organism>
<dbReference type="EMBL" id="JAAAIM010000301">
    <property type="protein sequence ID" value="KAG0290277.1"/>
    <property type="molecule type" value="Genomic_DNA"/>
</dbReference>
<comment type="caution">
    <text evidence="2">The sequence shown here is derived from an EMBL/GenBank/DDBJ whole genome shotgun (WGS) entry which is preliminary data.</text>
</comment>
<feature type="chain" id="PRO_5046260408" evidence="1">
    <location>
        <begin position="21"/>
        <end position="217"/>
    </location>
</feature>
<name>A0ABQ7K423_9FUNG</name>
<keyword evidence="3" id="KW-1185">Reference proteome</keyword>
<evidence type="ECO:0000313" key="2">
    <source>
        <dbReference type="EMBL" id="KAG0290277.1"/>
    </source>
</evidence>
<sequence length="217" mass="23980">MKISTFALSLVVMTCAFTQARSLYARGADSGNTGPTKNGVYNPFTTKQTVKRSTPDFSSSSLATPKDRLVAKRQGGNHAGVESKAVELERRADSMEVCKRLIDGFESVLVSVEVSITAFDKEVKSGSPAQRDFMKYVDSKVTQIRRDMDTAKTTKYKTKETMDALVSTATDLTAKLSDYKNDFSKTISTTYRDLKMNVGNIRSYARKYVEKGCVTVP</sequence>
<feature type="signal peptide" evidence="1">
    <location>
        <begin position="1"/>
        <end position="20"/>
    </location>
</feature>
<evidence type="ECO:0000313" key="3">
    <source>
        <dbReference type="Proteomes" id="UP001194696"/>
    </source>
</evidence>
<reference evidence="2 3" key="1">
    <citation type="journal article" date="2020" name="Fungal Divers.">
        <title>Resolving the Mortierellaceae phylogeny through synthesis of multi-gene phylogenetics and phylogenomics.</title>
        <authorList>
            <person name="Vandepol N."/>
            <person name="Liber J."/>
            <person name="Desiro A."/>
            <person name="Na H."/>
            <person name="Kennedy M."/>
            <person name="Barry K."/>
            <person name="Grigoriev I.V."/>
            <person name="Miller A.N."/>
            <person name="O'Donnell K."/>
            <person name="Stajich J.E."/>
            <person name="Bonito G."/>
        </authorList>
    </citation>
    <scope>NUCLEOTIDE SEQUENCE [LARGE SCALE GENOMIC DNA]</scope>
    <source>
        <strain evidence="2 3">AD045</strain>
    </source>
</reference>